<feature type="region of interest" description="Disordered" evidence="2">
    <location>
        <begin position="409"/>
        <end position="643"/>
    </location>
</feature>
<keyword evidence="1" id="KW-0479">Metal-binding</keyword>
<feature type="region of interest" description="Disordered" evidence="2">
    <location>
        <begin position="92"/>
        <end position="199"/>
    </location>
</feature>
<dbReference type="PROSITE" id="PS50157">
    <property type="entry name" value="ZINC_FINGER_C2H2_2"/>
    <property type="match status" value="1"/>
</dbReference>
<evidence type="ECO:0000313" key="4">
    <source>
        <dbReference type="EMBL" id="KIL69329.1"/>
    </source>
</evidence>
<dbReference type="GO" id="GO:0006355">
    <property type="term" value="P:regulation of DNA-templated transcription"/>
    <property type="evidence" value="ECO:0007669"/>
    <property type="project" value="InterPro"/>
</dbReference>
<feature type="region of interest" description="Disordered" evidence="2">
    <location>
        <begin position="248"/>
        <end position="272"/>
    </location>
</feature>
<dbReference type="PANTHER" id="PTHR36167:SF3">
    <property type="entry name" value="C2H2 FINGER DOMAIN TRANSCRIPTION FACTOR (EUROFUNG)-RELATED"/>
    <property type="match status" value="1"/>
</dbReference>
<feature type="domain" description="C2H2-type" evidence="3">
    <location>
        <begin position="386"/>
        <end position="417"/>
    </location>
</feature>
<keyword evidence="1" id="KW-0863">Zinc-finger</keyword>
<dbReference type="InParanoid" id="A0A0C2TQ13"/>
<evidence type="ECO:0000313" key="5">
    <source>
        <dbReference type="Proteomes" id="UP000054549"/>
    </source>
</evidence>
<dbReference type="InterPro" id="IPR039327">
    <property type="entry name" value="CON7-like"/>
</dbReference>
<keyword evidence="1" id="KW-0862">Zinc</keyword>
<feature type="compositionally biased region" description="Basic and acidic residues" evidence="2">
    <location>
        <begin position="181"/>
        <end position="190"/>
    </location>
</feature>
<sequence length="643" mass="70761">MPQVLPHPSNLALPKYIPDYPSNHFLSRPRLASVSSLFPSRPSRPSPDQPDSPSDIVEDDRPPSPSSRPDSSGNFQYVNRVRGSLLAQVPPRDMYENNSQNPSFISSSQSYQPPSQSSLNSNVRGSETVGAYLSSTPSPVDARSPMSFPHSHGAPPSQDRFPHSGGPYIGGDRLNAPPDPITDRYSRADKYSTGNSSLVDQRRMSEPAILGSANLYSMPPTDPNLRYSQYDFAFMPANVRSSSNYVPSLQRVSSFESREGRPESYEYSGSWRPSLTSHRSLDSLHSNSSVIDQPISPIRPSFSSALVNSPVHESHYGPSPPNTGNSTTSNAPYNIGHNNPSSSQSHMADIEQGPDSANRTYSFVALPGNAVKKRPRRRYDEIERLYHCSWPNCAKAYGTLNHLNAHVTMQKHGSKRSPSEFKELRKQWRKAKKESDGSHLVGPPARRGDNTRFNDPSMFDPARFGLNTQPQSRHSSHMHPGMPSGSQSSPDERYTLSSGELRYPVDQRDEQLGGYLGDVNARPRYGENVQSSWHPSPPRSETHYPYPSSVSSQHHAQVAQISVQTQPQPPPSLTSPRVASSRLPPNSTLLTPLPGYQTHTMLPPLQTGAESNYDAYDNDSTGRPGTGHASIGPGSGDEYERRG</sequence>
<feature type="compositionally biased region" description="Basic and acidic residues" evidence="2">
    <location>
        <begin position="417"/>
        <end position="426"/>
    </location>
</feature>
<reference evidence="4 5" key="1">
    <citation type="submission" date="2014-04" db="EMBL/GenBank/DDBJ databases">
        <title>Evolutionary Origins and Diversification of the Mycorrhizal Mutualists.</title>
        <authorList>
            <consortium name="DOE Joint Genome Institute"/>
            <consortium name="Mycorrhizal Genomics Consortium"/>
            <person name="Kohler A."/>
            <person name="Kuo A."/>
            <person name="Nagy L.G."/>
            <person name="Floudas D."/>
            <person name="Copeland A."/>
            <person name="Barry K.W."/>
            <person name="Cichocki N."/>
            <person name="Veneault-Fourrey C."/>
            <person name="LaButti K."/>
            <person name="Lindquist E.A."/>
            <person name="Lipzen A."/>
            <person name="Lundell T."/>
            <person name="Morin E."/>
            <person name="Murat C."/>
            <person name="Riley R."/>
            <person name="Ohm R."/>
            <person name="Sun H."/>
            <person name="Tunlid A."/>
            <person name="Henrissat B."/>
            <person name="Grigoriev I.V."/>
            <person name="Hibbett D.S."/>
            <person name="Martin F."/>
        </authorList>
    </citation>
    <scope>NUCLEOTIDE SEQUENCE [LARGE SCALE GENOMIC DNA]</scope>
    <source>
        <strain evidence="4 5">Koide BX008</strain>
    </source>
</reference>
<dbReference type="AlphaFoldDB" id="A0A0C2TQ13"/>
<feature type="region of interest" description="Disordered" evidence="2">
    <location>
        <begin position="35"/>
        <end position="80"/>
    </location>
</feature>
<dbReference type="OrthoDB" id="1939603at2759"/>
<name>A0A0C2TQ13_AMAMK</name>
<feature type="compositionally biased region" description="Low complexity" evidence="2">
    <location>
        <begin position="97"/>
        <end position="122"/>
    </location>
</feature>
<feature type="region of interest" description="Disordered" evidence="2">
    <location>
        <begin position="309"/>
        <end position="355"/>
    </location>
</feature>
<dbReference type="PROSITE" id="PS00028">
    <property type="entry name" value="ZINC_FINGER_C2H2_1"/>
    <property type="match status" value="1"/>
</dbReference>
<evidence type="ECO:0000259" key="3">
    <source>
        <dbReference type="PROSITE" id="PS50157"/>
    </source>
</evidence>
<dbReference type="STRING" id="946122.A0A0C2TQ13"/>
<evidence type="ECO:0000256" key="2">
    <source>
        <dbReference type="SAM" id="MobiDB-lite"/>
    </source>
</evidence>
<gene>
    <name evidence="4" type="ORF">M378DRAFT_7997</name>
</gene>
<feature type="compositionally biased region" description="Polar residues" evidence="2">
    <location>
        <begin position="322"/>
        <end position="346"/>
    </location>
</feature>
<organism evidence="4 5">
    <name type="scientific">Amanita muscaria (strain Koide BX008)</name>
    <dbReference type="NCBI Taxonomy" id="946122"/>
    <lineage>
        <taxon>Eukaryota</taxon>
        <taxon>Fungi</taxon>
        <taxon>Dikarya</taxon>
        <taxon>Basidiomycota</taxon>
        <taxon>Agaricomycotina</taxon>
        <taxon>Agaricomycetes</taxon>
        <taxon>Agaricomycetidae</taxon>
        <taxon>Agaricales</taxon>
        <taxon>Pluteineae</taxon>
        <taxon>Amanitaceae</taxon>
        <taxon>Amanita</taxon>
    </lineage>
</organism>
<feature type="compositionally biased region" description="Polar residues" evidence="2">
    <location>
        <begin position="548"/>
        <end position="563"/>
    </location>
</feature>
<dbReference type="InterPro" id="IPR013087">
    <property type="entry name" value="Znf_C2H2_type"/>
</dbReference>
<evidence type="ECO:0000256" key="1">
    <source>
        <dbReference type="PROSITE-ProRule" id="PRU00042"/>
    </source>
</evidence>
<feature type="compositionally biased region" description="Low complexity" evidence="2">
    <location>
        <begin position="574"/>
        <end position="594"/>
    </location>
</feature>
<dbReference type="Proteomes" id="UP000054549">
    <property type="component" value="Unassembled WGS sequence"/>
</dbReference>
<keyword evidence="5" id="KW-1185">Reference proteome</keyword>
<dbReference type="GO" id="GO:0008270">
    <property type="term" value="F:zinc ion binding"/>
    <property type="evidence" value="ECO:0007669"/>
    <property type="project" value="UniProtKB-KW"/>
</dbReference>
<dbReference type="PANTHER" id="PTHR36167">
    <property type="entry name" value="C2H2 FINGER DOMAIN TRANSCRIPTION FACTOR (EUROFUNG)-RELATED"/>
    <property type="match status" value="1"/>
</dbReference>
<accession>A0A0C2TQ13</accession>
<dbReference type="HOGENOM" id="CLU_028604_0_0_1"/>
<protein>
    <recommendedName>
        <fullName evidence="3">C2H2-type domain-containing protein</fullName>
    </recommendedName>
</protein>
<dbReference type="EMBL" id="KN818226">
    <property type="protein sequence ID" value="KIL69329.1"/>
    <property type="molecule type" value="Genomic_DNA"/>
</dbReference>
<proteinExistence type="predicted"/>